<dbReference type="EMBL" id="HBUF01247095">
    <property type="protein sequence ID" value="CAG6678810.1"/>
    <property type="molecule type" value="Transcribed_RNA"/>
</dbReference>
<name>A0A8D8Z6S5_9HEMI</name>
<dbReference type="AlphaFoldDB" id="A0A8D8Z6S5"/>
<proteinExistence type="predicted"/>
<evidence type="ECO:0000313" key="1">
    <source>
        <dbReference type="EMBL" id="CAG6741535.1"/>
    </source>
</evidence>
<sequence>MSLKNTDKGLRLFDIIERYQNGESNVRTPKKKLTLKNRKSASRPPGHIIHVQTASRSFLYCQNCLVKGIFVFNLLKSVVRQSKYMYMYNSMYFGGFVTWVFTKEIGLSNNAHTIAPQI</sequence>
<dbReference type="EMBL" id="HBUF01427231">
    <property type="protein sequence ID" value="CAG6741535.1"/>
    <property type="molecule type" value="Transcribed_RNA"/>
</dbReference>
<accession>A0A8D8Z6S5</accession>
<organism evidence="1">
    <name type="scientific">Cacopsylla melanoneura</name>
    <dbReference type="NCBI Taxonomy" id="428564"/>
    <lineage>
        <taxon>Eukaryota</taxon>
        <taxon>Metazoa</taxon>
        <taxon>Ecdysozoa</taxon>
        <taxon>Arthropoda</taxon>
        <taxon>Hexapoda</taxon>
        <taxon>Insecta</taxon>
        <taxon>Pterygota</taxon>
        <taxon>Neoptera</taxon>
        <taxon>Paraneoptera</taxon>
        <taxon>Hemiptera</taxon>
        <taxon>Sternorrhyncha</taxon>
        <taxon>Psylloidea</taxon>
        <taxon>Psyllidae</taxon>
        <taxon>Psyllinae</taxon>
        <taxon>Cacopsylla</taxon>
    </lineage>
</organism>
<reference evidence="1" key="1">
    <citation type="submission" date="2021-05" db="EMBL/GenBank/DDBJ databases">
        <authorList>
            <person name="Alioto T."/>
            <person name="Alioto T."/>
            <person name="Gomez Garrido J."/>
        </authorList>
    </citation>
    <scope>NUCLEOTIDE SEQUENCE</scope>
</reference>
<protein>
    <submittedName>
        <fullName evidence="1">Uncharacterized protein</fullName>
    </submittedName>
</protein>